<reference evidence="8" key="1">
    <citation type="submission" date="2012-11" db="EMBL/GenBank/DDBJ databases">
        <authorList>
            <person name="Lucero-Rivera Y.E."/>
            <person name="Tovar-Ramirez D."/>
        </authorList>
    </citation>
    <scope>NUCLEOTIDE SEQUENCE [LARGE SCALE GENOMIC DNA]</scope>
    <source>
        <strain evidence="8">Araruama</strain>
    </source>
</reference>
<evidence type="ECO:0000313" key="7">
    <source>
        <dbReference type="EMBL" id="ETR70959.1"/>
    </source>
</evidence>
<name>A0A1V1P7S9_9BACT</name>
<dbReference type="Pfam" id="PF00005">
    <property type="entry name" value="ABC_tran"/>
    <property type="match status" value="1"/>
</dbReference>
<dbReference type="AlphaFoldDB" id="A0A1V1P7S9"/>
<dbReference type="PANTHER" id="PTHR42711:SF5">
    <property type="entry name" value="ABC TRANSPORTER ATP-BINDING PROTEIN NATA"/>
    <property type="match status" value="1"/>
</dbReference>
<feature type="domain" description="ABC transporter" evidence="6">
    <location>
        <begin position="2"/>
        <end position="31"/>
    </location>
</feature>
<dbReference type="InterPro" id="IPR003439">
    <property type="entry name" value="ABC_transporter-like_ATP-bd"/>
</dbReference>
<comment type="caution">
    <text evidence="7">The sequence shown here is derived from an EMBL/GenBank/DDBJ whole genome shotgun (WGS) entry which is preliminary data.</text>
</comment>
<dbReference type="EMBL" id="ATBP01000341">
    <property type="protein sequence ID" value="ETR70959.1"/>
    <property type="molecule type" value="Genomic_DNA"/>
</dbReference>
<dbReference type="GO" id="GO:0005524">
    <property type="term" value="F:ATP binding"/>
    <property type="evidence" value="ECO:0007669"/>
    <property type="project" value="UniProtKB-KW"/>
</dbReference>
<evidence type="ECO:0000256" key="4">
    <source>
        <dbReference type="ARBA" id="ARBA00022741"/>
    </source>
</evidence>
<evidence type="ECO:0000256" key="1">
    <source>
        <dbReference type="ARBA" id="ARBA00005417"/>
    </source>
</evidence>
<proteinExistence type="inferred from homology"/>
<protein>
    <submittedName>
        <fullName evidence="7">Antibiotic transport system ATP-binding protein</fullName>
    </submittedName>
</protein>
<evidence type="ECO:0000313" key="8">
    <source>
        <dbReference type="Proteomes" id="UP000189670"/>
    </source>
</evidence>
<keyword evidence="5 7" id="KW-0067">ATP-binding</keyword>
<comment type="similarity">
    <text evidence="1">Belongs to the ABC transporter superfamily.</text>
</comment>
<gene>
    <name evidence="7" type="ORF">OMM_02852</name>
</gene>
<evidence type="ECO:0000256" key="3">
    <source>
        <dbReference type="ARBA" id="ARBA00022458"/>
    </source>
</evidence>
<keyword evidence="3" id="KW-0536">Nodulation</keyword>
<sequence length="194" mass="21939">MSTLSKGFKQRVCFAQSILHDPDYLIMDEPTDGLDPNQKHEVRSMIREMGINKAIILSTHILEEVDAVCTRAMIIANGHVVANDKPEQLRARSGLHGAVRLTLQNAELEAVKNSFNVLPGVKEIEVLDDRQKLNLRIYPESLTVPLADKVLKCATDNSYQIESIYTEQGRLDEVFRMITEVGEARSRLDRMVKH</sequence>
<keyword evidence="4" id="KW-0547">Nucleotide-binding</keyword>
<keyword evidence="2" id="KW-0813">Transport</keyword>
<evidence type="ECO:0000259" key="6">
    <source>
        <dbReference type="Pfam" id="PF00005"/>
    </source>
</evidence>
<dbReference type="Proteomes" id="UP000189670">
    <property type="component" value="Unassembled WGS sequence"/>
</dbReference>
<accession>A0A1V1P7S9</accession>
<evidence type="ECO:0000256" key="2">
    <source>
        <dbReference type="ARBA" id="ARBA00022448"/>
    </source>
</evidence>
<evidence type="ECO:0000256" key="5">
    <source>
        <dbReference type="ARBA" id="ARBA00022840"/>
    </source>
</evidence>
<organism evidence="7 8">
    <name type="scientific">Candidatus Magnetoglobus multicellularis str. Araruama</name>
    <dbReference type="NCBI Taxonomy" id="890399"/>
    <lineage>
        <taxon>Bacteria</taxon>
        <taxon>Pseudomonadati</taxon>
        <taxon>Thermodesulfobacteriota</taxon>
        <taxon>Desulfobacteria</taxon>
        <taxon>Desulfobacterales</taxon>
        <taxon>Desulfobacteraceae</taxon>
        <taxon>Candidatus Magnetoglobus</taxon>
    </lineage>
</organism>
<dbReference type="InterPro" id="IPR027417">
    <property type="entry name" value="P-loop_NTPase"/>
</dbReference>
<dbReference type="SUPFAM" id="SSF52540">
    <property type="entry name" value="P-loop containing nucleoside triphosphate hydrolases"/>
    <property type="match status" value="1"/>
</dbReference>
<dbReference type="GO" id="GO:0016887">
    <property type="term" value="F:ATP hydrolysis activity"/>
    <property type="evidence" value="ECO:0007669"/>
    <property type="project" value="InterPro"/>
</dbReference>
<dbReference type="PANTHER" id="PTHR42711">
    <property type="entry name" value="ABC TRANSPORTER ATP-BINDING PROTEIN"/>
    <property type="match status" value="1"/>
</dbReference>
<dbReference type="Gene3D" id="3.40.50.300">
    <property type="entry name" value="P-loop containing nucleotide triphosphate hydrolases"/>
    <property type="match status" value="1"/>
</dbReference>
<dbReference type="InterPro" id="IPR050763">
    <property type="entry name" value="ABC_transporter_ATP-binding"/>
</dbReference>